<dbReference type="Proteomes" id="UP000199758">
    <property type="component" value="Unassembled WGS sequence"/>
</dbReference>
<evidence type="ECO:0000256" key="6">
    <source>
        <dbReference type="ARBA" id="ARBA00022719"/>
    </source>
</evidence>
<feature type="transmembrane region" description="Helical" evidence="13">
    <location>
        <begin position="91"/>
        <end position="112"/>
    </location>
</feature>
<dbReference type="GO" id="GO:0008137">
    <property type="term" value="F:NADH dehydrogenase (ubiquinone) activity"/>
    <property type="evidence" value="ECO:0007669"/>
    <property type="project" value="UniProtKB-UniRule"/>
</dbReference>
<feature type="transmembrane region" description="Helical" evidence="13">
    <location>
        <begin position="132"/>
        <end position="160"/>
    </location>
</feature>
<dbReference type="GO" id="GO:0005886">
    <property type="term" value="C:plasma membrane"/>
    <property type="evidence" value="ECO:0007669"/>
    <property type="project" value="UniProtKB-SubCell"/>
</dbReference>
<evidence type="ECO:0000256" key="5">
    <source>
        <dbReference type="ARBA" id="ARBA00022692"/>
    </source>
</evidence>
<gene>
    <name evidence="14" type="ORF">SAMN04488068_0175</name>
</gene>
<dbReference type="RefSeq" id="WP_072892776.1">
    <property type="nucleotide sequence ID" value="NZ_FQWZ01000001.1"/>
</dbReference>
<keyword evidence="5 13" id="KW-0812">Transmembrane</keyword>
<dbReference type="EMBL" id="FQWZ01000001">
    <property type="protein sequence ID" value="SHG43402.1"/>
    <property type="molecule type" value="Genomic_DNA"/>
</dbReference>
<evidence type="ECO:0000313" key="15">
    <source>
        <dbReference type="Proteomes" id="UP000199758"/>
    </source>
</evidence>
<evidence type="ECO:0000256" key="8">
    <source>
        <dbReference type="ARBA" id="ARBA00022989"/>
    </source>
</evidence>
<keyword evidence="10 13" id="KW-0472">Membrane</keyword>
<keyword evidence="4 13" id="KW-1003">Cell membrane</keyword>
<proteinExistence type="inferred from homology"/>
<feature type="transmembrane region" description="Helical" evidence="13">
    <location>
        <begin position="29"/>
        <end position="51"/>
    </location>
</feature>
<evidence type="ECO:0000256" key="3">
    <source>
        <dbReference type="ARBA" id="ARBA00019907"/>
    </source>
</evidence>
<dbReference type="AlphaFoldDB" id="A0A1M5JS21"/>
<dbReference type="NCBIfam" id="NF005162">
    <property type="entry name" value="PRK06638.1-1"/>
    <property type="match status" value="1"/>
</dbReference>
<evidence type="ECO:0000256" key="9">
    <source>
        <dbReference type="ARBA" id="ARBA00023027"/>
    </source>
</evidence>
<evidence type="ECO:0000256" key="12">
    <source>
        <dbReference type="ARBA" id="ARBA00047712"/>
    </source>
</evidence>
<evidence type="ECO:0000256" key="11">
    <source>
        <dbReference type="ARBA" id="ARBA00025811"/>
    </source>
</evidence>
<evidence type="ECO:0000256" key="4">
    <source>
        <dbReference type="ARBA" id="ARBA00022475"/>
    </source>
</evidence>
<protein>
    <recommendedName>
        <fullName evidence="3 13">NADH-quinone oxidoreductase subunit J</fullName>
        <ecNumber evidence="13">7.1.1.-</ecNumber>
    </recommendedName>
</protein>
<name>A0A1M5JS21_9GAMM</name>
<dbReference type="InterPro" id="IPR001457">
    <property type="entry name" value="NADH_UbQ/plastoQ_OxRdtase_su6"/>
</dbReference>
<comment type="function">
    <text evidence="13">NDH-1 shuttles electrons from NADH, via FMN and iron-sulfur (Fe-S) centers, to quinones in the respiratory chain. Couples the redox reaction to proton translocation (for every two electrons transferred, four hydrogen ions are translocated across the cytoplasmic membrane), and thus conserves the redox energy in a proton gradient.</text>
</comment>
<accession>A0A1M5JS21</accession>
<dbReference type="OrthoDB" id="9790848at2"/>
<feature type="transmembrane region" description="Helical" evidence="13">
    <location>
        <begin position="6"/>
        <end position="22"/>
    </location>
</feature>
<dbReference type="GO" id="GO:0048038">
    <property type="term" value="F:quinone binding"/>
    <property type="evidence" value="ECO:0007669"/>
    <property type="project" value="UniProtKB-UniRule"/>
</dbReference>
<comment type="catalytic activity">
    <reaction evidence="12 13">
        <text>a quinone + NADH + 5 H(+)(in) = a quinol + NAD(+) + 4 H(+)(out)</text>
        <dbReference type="Rhea" id="RHEA:57888"/>
        <dbReference type="ChEBI" id="CHEBI:15378"/>
        <dbReference type="ChEBI" id="CHEBI:24646"/>
        <dbReference type="ChEBI" id="CHEBI:57540"/>
        <dbReference type="ChEBI" id="CHEBI:57945"/>
        <dbReference type="ChEBI" id="CHEBI:132124"/>
    </reaction>
</comment>
<keyword evidence="15" id="KW-1185">Reference proteome</keyword>
<dbReference type="Pfam" id="PF00499">
    <property type="entry name" value="Oxidored_q3"/>
    <property type="match status" value="1"/>
</dbReference>
<dbReference type="EC" id="7.1.1.-" evidence="13"/>
<feature type="transmembrane region" description="Helical" evidence="13">
    <location>
        <begin position="57"/>
        <end position="79"/>
    </location>
</feature>
<dbReference type="InterPro" id="IPR042106">
    <property type="entry name" value="Nuo/plastoQ_OxRdtase_6_NuoJ"/>
</dbReference>
<keyword evidence="6 13" id="KW-0874">Quinone</keyword>
<reference evidence="14 15" key="1">
    <citation type="submission" date="2016-11" db="EMBL/GenBank/DDBJ databases">
        <authorList>
            <person name="Jaros S."/>
            <person name="Januszkiewicz K."/>
            <person name="Wedrychowicz H."/>
        </authorList>
    </citation>
    <scope>NUCLEOTIDE SEQUENCE [LARGE SCALE GENOMIC DNA]</scope>
    <source>
        <strain evidence="14 15">CGMCC 1.7049</strain>
    </source>
</reference>
<dbReference type="FunFam" id="1.20.120.1200:FF:000001">
    <property type="entry name" value="NADH-quinone oxidoreductase subunit J"/>
    <property type="match status" value="1"/>
</dbReference>
<evidence type="ECO:0000256" key="10">
    <source>
        <dbReference type="ARBA" id="ARBA00023136"/>
    </source>
</evidence>
<evidence type="ECO:0000256" key="1">
    <source>
        <dbReference type="ARBA" id="ARBA00004651"/>
    </source>
</evidence>
<keyword evidence="7" id="KW-1278">Translocase</keyword>
<comment type="subcellular location">
    <subcellularLocation>
        <location evidence="1 13">Cell membrane</location>
        <topology evidence="1 13">Multi-pass membrane protein</topology>
    </subcellularLocation>
</comment>
<evidence type="ECO:0000256" key="13">
    <source>
        <dbReference type="RuleBase" id="RU004429"/>
    </source>
</evidence>
<keyword evidence="9 13" id="KW-0520">NAD</keyword>
<evidence type="ECO:0000256" key="7">
    <source>
        <dbReference type="ARBA" id="ARBA00022967"/>
    </source>
</evidence>
<evidence type="ECO:0000256" key="2">
    <source>
        <dbReference type="ARBA" id="ARBA00005698"/>
    </source>
</evidence>
<dbReference type="Gene3D" id="1.20.120.1200">
    <property type="entry name" value="NADH-ubiquinone/plastoquinone oxidoreductase chain 6, subunit NuoJ"/>
    <property type="match status" value="1"/>
</dbReference>
<dbReference type="PANTHER" id="PTHR33269">
    <property type="entry name" value="NADH-UBIQUINONE OXIDOREDUCTASE CHAIN 6"/>
    <property type="match status" value="1"/>
</dbReference>
<comment type="similarity">
    <text evidence="2 13">Belongs to the complex I subunit 6 family.</text>
</comment>
<organism evidence="14 15">
    <name type="scientific">Hydrocarboniphaga daqingensis</name>
    <dbReference type="NCBI Taxonomy" id="490188"/>
    <lineage>
        <taxon>Bacteria</taxon>
        <taxon>Pseudomonadati</taxon>
        <taxon>Pseudomonadota</taxon>
        <taxon>Gammaproteobacteria</taxon>
        <taxon>Nevskiales</taxon>
        <taxon>Nevskiaceae</taxon>
        <taxon>Hydrocarboniphaga</taxon>
    </lineage>
</organism>
<dbReference type="STRING" id="490188.SAMN04488068_0175"/>
<dbReference type="PANTHER" id="PTHR33269:SF17">
    <property type="entry name" value="NADH-UBIQUINONE OXIDOREDUCTASE CHAIN 6"/>
    <property type="match status" value="1"/>
</dbReference>
<sequence>MVEFAFYVAGTVALFSTVMVVVNTHPVHALLYMVLSLLSVAMVFFTLGAPFAGALEVVVYAGAIMVLFVFVVMMLNLGAKTVAQERSWLTASGWVGPLVLSAILLVQLLLVLEPLQTTAPIGTTVIDAKQVGIALFGPYLLAVELASTLLLAGLVAAYHLGRQDD</sequence>
<evidence type="ECO:0000313" key="14">
    <source>
        <dbReference type="EMBL" id="SHG43402.1"/>
    </source>
</evidence>
<comment type="subunit">
    <text evidence="11">Composed of 13 different subunits. Subunits NuoA, H, J, K, L, M, N constitute the membrane sector of the complex.</text>
</comment>
<keyword evidence="8 13" id="KW-1133">Transmembrane helix</keyword>